<dbReference type="EMBL" id="JAHXPT010000006">
    <property type="protein sequence ID" value="MBW6410289.1"/>
    <property type="molecule type" value="Genomic_DNA"/>
</dbReference>
<evidence type="ECO:0000313" key="2">
    <source>
        <dbReference type="Proteomes" id="UP001519921"/>
    </source>
</evidence>
<dbReference type="CDD" id="cd04647">
    <property type="entry name" value="LbH_MAT_like"/>
    <property type="match status" value="1"/>
</dbReference>
<keyword evidence="2" id="KW-1185">Reference proteome</keyword>
<proteinExistence type="predicted"/>
<sequence length="244" mass="26618">MLNILEFFIKKIKGNDFKLDKDLSLSYLFSKAISMIINLIRGNIKSLFVKKKSNIIFIGSKSKLKMKRKMKFGIGINIGKYVIIDALSKNGVTLGDNISIGDFSRILCTGTIRNLGKGIKIGNNFGCGENCFFGAAGGIEIGNDVIMGQNVRFHSENHIFNDINALIRLQGVTNKGIKIGNNCWIGSGVVFLDGVTVGNGCVIGANTLVNKDIPDNAIAVGSSVKIIKYRDETENDKLKKGVFY</sequence>
<dbReference type="InterPro" id="IPR001451">
    <property type="entry name" value="Hexapep"/>
</dbReference>
<keyword evidence="1" id="KW-0808">Transferase</keyword>
<evidence type="ECO:0000313" key="1">
    <source>
        <dbReference type="EMBL" id="MBW6410289.1"/>
    </source>
</evidence>
<gene>
    <name evidence="1" type="ORF">KYD98_09290</name>
</gene>
<name>A0ABS7ANN8_9CLOT</name>
<dbReference type="RefSeq" id="WP_219779480.1">
    <property type="nucleotide sequence ID" value="NZ_JAHXPT010000006.1"/>
</dbReference>
<dbReference type="GO" id="GO:0016746">
    <property type="term" value="F:acyltransferase activity"/>
    <property type="evidence" value="ECO:0007669"/>
    <property type="project" value="UniProtKB-KW"/>
</dbReference>
<reference evidence="1 2" key="1">
    <citation type="submission" date="2021-07" db="EMBL/GenBank/DDBJ databases">
        <title>Clostridium weizhouense sp. nov., an anaerobic bacterium isolated from activated sludge of Petroleum wastewater.</title>
        <authorList>
            <person name="Li Q."/>
        </authorList>
    </citation>
    <scope>NUCLEOTIDE SEQUENCE [LARGE SCALE GENOMIC DNA]</scope>
    <source>
        <strain evidence="1 2">YB-6</strain>
    </source>
</reference>
<dbReference type="InterPro" id="IPR011004">
    <property type="entry name" value="Trimer_LpxA-like_sf"/>
</dbReference>
<protein>
    <submittedName>
        <fullName evidence="1">Acyltransferase</fullName>
    </submittedName>
</protein>
<dbReference type="InterPro" id="IPR051159">
    <property type="entry name" value="Hexapeptide_acetyltransf"/>
</dbReference>
<dbReference type="Pfam" id="PF00132">
    <property type="entry name" value="Hexapep"/>
    <property type="match status" value="1"/>
</dbReference>
<dbReference type="Proteomes" id="UP001519921">
    <property type="component" value="Unassembled WGS sequence"/>
</dbReference>
<keyword evidence="1" id="KW-0012">Acyltransferase</keyword>
<dbReference type="Gene3D" id="2.160.10.10">
    <property type="entry name" value="Hexapeptide repeat proteins"/>
    <property type="match status" value="1"/>
</dbReference>
<dbReference type="SUPFAM" id="SSF51161">
    <property type="entry name" value="Trimeric LpxA-like enzymes"/>
    <property type="match status" value="1"/>
</dbReference>
<comment type="caution">
    <text evidence="1">The sequence shown here is derived from an EMBL/GenBank/DDBJ whole genome shotgun (WGS) entry which is preliminary data.</text>
</comment>
<accession>A0ABS7ANN8</accession>
<organism evidence="1 2">
    <name type="scientific">Clostridium weizhouense</name>
    <dbReference type="NCBI Taxonomy" id="2859781"/>
    <lineage>
        <taxon>Bacteria</taxon>
        <taxon>Bacillati</taxon>
        <taxon>Bacillota</taxon>
        <taxon>Clostridia</taxon>
        <taxon>Eubacteriales</taxon>
        <taxon>Clostridiaceae</taxon>
        <taxon>Clostridium</taxon>
    </lineage>
</organism>
<dbReference type="PANTHER" id="PTHR23416">
    <property type="entry name" value="SIALIC ACID SYNTHASE-RELATED"/>
    <property type="match status" value="1"/>
</dbReference>